<sequence>MDQIYRRPVPHRDLRVLNQKEDRDLQHKLSMLDKQYRYTLKMLQQRRDTLIREQGRVVMVKVCEPKAIVNIAMKEIGEHKTHVRGVHTSDGRRHYSSKSQHQHEGAELAQKNRSVSAPPASDKPTGPLRHRGNIRASVSLMQMRNIATIDSISEKELARQRQKACEEMDRVRRLQRETLHKRVAEFIISLRDKSDVEILETP</sequence>
<accession>A0AAV6S316</accession>
<dbReference type="EMBL" id="JAGKHQ010000008">
    <property type="protein sequence ID" value="KAG7510975.1"/>
    <property type="molecule type" value="Genomic_DNA"/>
</dbReference>
<dbReference type="Proteomes" id="UP000693946">
    <property type="component" value="Linkage Group LG16"/>
</dbReference>
<comment type="caution">
    <text evidence="2">The sequence shown here is derived from an EMBL/GenBank/DDBJ whole genome shotgun (WGS) entry which is preliminary data.</text>
</comment>
<name>A0AAV6S316_SOLSE</name>
<gene>
    <name evidence="2" type="ORF">JOB18_037247</name>
</gene>
<keyword evidence="3" id="KW-1185">Reference proteome</keyword>
<protein>
    <submittedName>
        <fullName evidence="2">Uncharacterized protein</fullName>
    </submittedName>
</protein>
<evidence type="ECO:0000256" key="1">
    <source>
        <dbReference type="SAM" id="MobiDB-lite"/>
    </source>
</evidence>
<organism evidence="2 3">
    <name type="scientific">Solea senegalensis</name>
    <name type="common">Senegalese sole</name>
    <dbReference type="NCBI Taxonomy" id="28829"/>
    <lineage>
        <taxon>Eukaryota</taxon>
        <taxon>Metazoa</taxon>
        <taxon>Chordata</taxon>
        <taxon>Craniata</taxon>
        <taxon>Vertebrata</taxon>
        <taxon>Euteleostomi</taxon>
        <taxon>Actinopterygii</taxon>
        <taxon>Neopterygii</taxon>
        <taxon>Teleostei</taxon>
        <taxon>Neoteleostei</taxon>
        <taxon>Acanthomorphata</taxon>
        <taxon>Carangaria</taxon>
        <taxon>Pleuronectiformes</taxon>
        <taxon>Pleuronectoidei</taxon>
        <taxon>Soleidae</taxon>
        <taxon>Solea</taxon>
    </lineage>
</organism>
<evidence type="ECO:0000313" key="2">
    <source>
        <dbReference type="EMBL" id="KAG7510975.1"/>
    </source>
</evidence>
<reference evidence="2 3" key="1">
    <citation type="journal article" date="2021" name="Sci. Rep.">
        <title>Chromosome anchoring in Senegalese sole (Solea senegalensis) reveals sex-associated markers and genome rearrangements in flatfish.</title>
        <authorList>
            <person name="Guerrero-Cozar I."/>
            <person name="Gomez-Garrido J."/>
            <person name="Berbel C."/>
            <person name="Martinez-Blanch J.F."/>
            <person name="Alioto T."/>
            <person name="Claros M.G."/>
            <person name="Gagnaire P.A."/>
            <person name="Manchado M."/>
        </authorList>
    </citation>
    <scope>NUCLEOTIDE SEQUENCE [LARGE SCALE GENOMIC DNA]</scope>
    <source>
        <strain evidence="2">Sse05_10M</strain>
    </source>
</reference>
<dbReference type="AlphaFoldDB" id="A0AAV6S316"/>
<feature type="region of interest" description="Disordered" evidence="1">
    <location>
        <begin position="80"/>
        <end position="132"/>
    </location>
</feature>
<evidence type="ECO:0000313" key="3">
    <source>
        <dbReference type="Proteomes" id="UP000693946"/>
    </source>
</evidence>
<proteinExistence type="predicted"/>